<evidence type="ECO:0000256" key="1">
    <source>
        <dbReference type="SAM" id="MobiDB-lite"/>
    </source>
</evidence>
<feature type="region of interest" description="Disordered" evidence="1">
    <location>
        <begin position="24"/>
        <end position="89"/>
    </location>
</feature>
<feature type="compositionally biased region" description="Low complexity" evidence="1">
    <location>
        <begin position="36"/>
        <end position="47"/>
    </location>
</feature>
<sequence>MVSRTTVMTLPLALGLLLAGCSAPAEDQASESPSVAPTAEATAEPTAQPSQGEAGSEEDPADTSTAVEDLPDYLKTYPDATVLSSTREKAEASADAEALDQVSLVMSATAEADDIFRFYAEALEKAGFETYGDEVKTDDARVVNFRHKDNDGLLVVTISKDPADDANSIVTVGGTVVP</sequence>
<feature type="signal peptide" evidence="2">
    <location>
        <begin position="1"/>
        <end position="25"/>
    </location>
</feature>
<keyword evidence="2" id="KW-0732">Signal</keyword>
<keyword evidence="4" id="KW-1185">Reference proteome</keyword>
<dbReference type="PROSITE" id="PS51257">
    <property type="entry name" value="PROKAR_LIPOPROTEIN"/>
    <property type="match status" value="1"/>
</dbReference>
<evidence type="ECO:0000313" key="3">
    <source>
        <dbReference type="EMBL" id="RBP68637.1"/>
    </source>
</evidence>
<feature type="chain" id="PRO_5016704471" evidence="2">
    <location>
        <begin position="26"/>
        <end position="178"/>
    </location>
</feature>
<comment type="caution">
    <text evidence="3">The sequence shown here is derived from an EMBL/GenBank/DDBJ whole genome shotgun (WGS) entry which is preliminary data.</text>
</comment>
<dbReference type="Proteomes" id="UP000253509">
    <property type="component" value="Unassembled WGS sequence"/>
</dbReference>
<protein>
    <submittedName>
        <fullName evidence="3">Uncharacterized protein</fullName>
    </submittedName>
</protein>
<gene>
    <name evidence="3" type="ORF">DFO65_1166</name>
</gene>
<evidence type="ECO:0000313" key="4">
    <source>
        <dbReference type="Proteomes" id="UP000253509"/>
    </source>
</evidence>
<dbReference type="EMBL" id="QNSB01000016">
    <property type="protein sequence ID" value="RBP68637.1"/>
    <property type="molecule type" value="Genomic_DNA"/>
</dbReference>
<evidence type="ECO:0000256" key="2">
    <source>
        <dbReference type="SAM" id="SignalP"/>
    </source>
</evidence>
<organism evidence="3 4">
    <name type="scientific">Brevibacterium celere</name>
    <dbReference type="NCBI Taxonomy" id="225845"/>
    <lineage>
        <taxon>Bacteria</taxon>
        <taxon>Bacillati</taxon>
        <taxon>Actinomycetota</taxon>
        <taxon>Actinomycetes</taxon>
        <taxon>Micrococcales</taxon>
        <taxon>Brevibacteriaceae</taxon>
        <taxon>Brevibacterium</taxon>
    </lineage>
</organism>
<reference evidence="3 4" key="1">
    <citation type="submission" date="2018-06" db="EMBL/GenBank/DDBJ databases">
        <title>Freshwater and sediment microbial communities from various areas in North America, analyzing microbe dynamics in response to fracking.</title>
        <authorList>
            <person name="Lamendella R."/>
        </authorList>
    </citation>
    <scope>NUCLEOTIDE SEQUENCE [LARGE SCALE GENOMIC DNA]</scope>
    <source>
        <strain evidence="3 4">3b_TX</strain>
    </source>
</reference>
<proteinExistence type="predicted"/>
<dbReference type="RefSeq" id="WP_245940836.1">
    <property type="nucleotide sequence ID" value="NZ_QNSB01000016.1"/>
</dbReference>
<accession>A0A366IF72</accession>
<dbReference type="AlphaFoldDB" id="A0A366IF72"/>
<name>A0A366IF72_9MICO</name>